<protein>
    <submittedName>
        <fullName evidence="1">Uncharacterized protein</fullName>
    </submittedName>
</protein>
<name>A0ACC1P4U3_9PEZI</name>
<dbReference type="Proteomes" id="UP001143856">
    <property type="component" value="Unassembled WGS sequence"/>
</dbReference>
<gene>
    <name evidence="1" type="ORF">NUW58_g4897</name>
</gene>
<organism evidence="1 2">
    <name type="scientific">Xylaria curta</name>
    <dbReference type="NCBI Taxonomy" id="42375"/>
    <lineage>
        <taxon>Eukaryota</taxon>
        <taxon>Fungi</taxon>
        <taxon>Dikarya</taxon>
        <taxon>Ascomycota</taxon>
        <taxon>Pezizomycotina</taxon>
        <taxon>Sordariomycetes</taxon>
        <taxon>Xylariomycetidae</taxon>
        <taxon>Xylariales</taxon>
        <taxon>Xylariaceae</taxon>
        <taxon>Xylaria</taxon>
    </lineage>
</organism>
<dbReference type="EMBL" id="JAPDGR010000906">
    <property type="protein sequence ID" value="KAJ2986712.1"/>
    <property type="molecule type" value="Genomic_DNA"/>
</dbReference>
<evidence type="ECO:0000313" key="1">
    <source>
        <dbReference type="EMBL" id="KAJ2986712.1"/>
    </source>
</evidence>
<keyword evidence="2" id="KW-1185">Reference proteome</keyword>
<proteinExistence type="predicted"/>
<evidence type="ECO:0000313" key="2">
    <source>
        <dbReference type="Proteomes" id="UP001143856"/>
    </source>
</evidence>
<comment type="caution">
    <text evidence="1">The sequence shown here is derived from an EMBL/GenBank/DDBJ whole genome shotgun (WGS) entry which is preliminary data.</text>
</comment>
<reference evidence="1" key="1">
    <citation type="submission" date="2022-10" db="EMBL/GenBank/DDBJ databases">
        <title>Genome Sequence of Xylaria curta.</title>
        <authorList>
            <person name="Buettner E."/>
        </authorList>
    </citation>
    <scope>NUCLEOTIDE SEQUENCE</scope>
    <source>
        <strain evidence="1">Babe10</strain>
    </source>
</reference>
<sequence>MNSLTASFTPDSSGTSPKQSEYIPHLKVNDGYEIPLLAYGLGTTRSGEDAEKVIDLTVKAIKNGYYHLDGAQSYKNETELGIAIKKSGVDRAKLFVTTKLQNVNCDVPTTFAKSLTRLGLSYVDLYLIHAPFSAKSPEQLQKTWADLEAIQASGRGAARVTPAVNQIEYHPYLHQASDELLDFCRERKIAVAAYGPLTAVTKARPGPCDDVYAALASKYGVPEGDIALRWCIDQGIVAITTSGSEQRLQGYMNRLPAFKLTPKEIETLAEEGNKKHFRGFWTQNYAADDSRLRN</sequence>
<accession>A0ACC1P4U3</accession>